<keyword evidence="2" id="KW-0472">Membrane</keyword>
<feature type="signal peptide" evidence="2">
    <location>
        <begin position="1"/>
        <end position="18"/>
    </location>
</feature>
<proteinExistence type="inferred from homology"/>
<dbReference type="InterPro" id="IPR003423">
    <property type="entry name" value="OMP_efflux"/>
</dbReference>
<sequence>MNKLIVALTLAGMLSGCAVGPDFQTPTTQTSARFARDESHPDSNAADSAAHTSPFDQTFWQSFNDPKLTKLVERALAENNDLRTALSNYDRSNALLREAKFDRYPTVTANGQAGHQRLSKDQSFDAPFDERNTYTFSLASNATWELDLFGRIRRSVEAARADTAASEADFNALQVAIVGQVASTYVDLRGTQERLRVARENAENQHETLQIVQKRLDAGRGSNFDIARSREQYESTLARIPALEARIAVDEHRLAVLTGNQPGSLTGLDDPEPLPELPASIDPGTPANLLRRRPDVAAAEYRLHAATARVGVATADLFPRLSIAGMIGTQAFAASSLFSADSQTSLIAFGVDWSFLDVGRVRARIVASRADAAGMLARYQQTVLLALEDTENSLVLYARTQAEDEHLKRAASDSAEAAHLARVRYQEGLIDLFEVLDAERQLLQAQDAFADGRTRSASAAVSLYRALAGGWPQAKMADPPAQSAAR</sequence>
<keyword evidence="6" id="KW-1185">Reference proteome</keyword>
<dbReference type="InterPro" id="IPR010131">
    <property type="entry name" value="MdtP/NodT-like"/>
</dbReference>
<dbReference type="NCBIfam" id="TIGR01845">
    <property type="entry name" value="outer_NodT"/>
    <property type="match status" value="1"/>
</dbReference>
<dbReference type="Gene3D" id="1.20.1600.10">
    <property type="entry name" value="Outer membrane efflux proteins (OEP)"/>
    <property type="match status" value="1"/>
</dbReference>
<keyword evidence="3" id="KW-0175">Coiled coil</keyword>
<evidence type="ECO:0000256" key="2">
    <source>
        <dbReference type="RuleBase" id="RU362097"/>
    </source>
</evidence>
<evidence type="ECO:0000256" key="4">
    <source>
        <dbReference type="SAM" id="MobiDB-lite"/>
    </source>
</evidence>
<dbReference type="PROSITE" id="PS51257">
    <property type="entry name" value="PROKAR_LIPOPROTEIN"/>
    <property type="match status" value="1"/>
</dbReference>
<dbReference type="Gene3D" id="2.20.200.10">
    <property type="entry name" value="Outer membrane efflux proteins (OEP)"/>
    <property type="match status" value="1"/>
</dbReference>
<dbReference type="Proteomes" id="UP000826462">
    <property type="component" value="Chromosome 2"/>
</dbReference>
<keyword evidence="2" id="KW-0449">Lipoprotein</keyword>
<dbReference type="EMBL" id="CP080096">
    <property type="protein sequence ID" value="QYD72462.1"/>
    <property type="molecule type" value="Genomic_DNA"/>
</dbReference>
<dbReference type="PANTHER" id="PTHR30203:SF25">
    <property type="entry name" value="OUTER MEMBRANE PROTEIN-RELATED"/>
    <property type="match status" value="1"/>
</dbReference>
<reference evidence="5 6" key="1">
    <citation type="submission" date="2021-07" db="EMBL/GenBank/DDBJ databases">
        <title>Paraburkholderia edwinii protects Aspergillus sp. from phenazines by acting as a toxin sponge.</title>
        <authorList>
            <person name="Dahlstrom K.M."/>
            <person name="Newman D.K."/>
        </authorList>
    </citation>
    <scope>NUCLEOTIDE SEQUENCE [LARGE SCALE GENOMIC DNA]</scope>
    <source>
        <strain evidence="5 6">Pe01</strain>
    </source>
</reference>
<keyword evidence="2" id="KW-0732">Signal</keyword>
<dbReference type="Pfam" id="PF02321">
    <property type="entry name" value="OEP"/>
    <property type="match status" value="2"/>
</dbReference>
<gene>
    <name evidence="5" type="ORF">KZJ38_22320</name>
</gene>
<dbReference type="PANTHER" id="PTHR30203">
    <property type="entry name" value="OUTER MEMBRANE CATION EFFLUX PROTEIN"/>
    <property type="match status" value="1"/>
</dbReference>
<dbReference type="SUPFAM" id="SSF56954">
    <property type="entry name" value="Outer membrane efflux proteins (OEP)"/>
    <property type="match status" value="1"/>
</dbReference>
<dbReference type="RefSeq" id="WP_219801885.1">
    <property type="nucleotide sequence ID" value="NZ_CP080096.1"/>
</dbReference>
<feature type="coiled-coil region" evidence="3">
    <location>
        <begin position="185"/>
        <end position="215"/>
    </location>
</feature>
<keyword evidence="2" id="KW-0564">Palmitate</keyword>
<keyword evidence="2" id="KW-1134">Transmembrane beta strand</keyword>
<evidence type="ECO:0000256" key="3">
    <source>
        <dbReference type="SAM" id="Coils"/>
    </source>
</evidence>
<comment type="similarity">
    <text evidence="1 2">Belongs to the outer membrane factor (OMF) (TC 1.B.17) family.</text>
</comment>
<organism evidence="5 6">
    <name type="scientific">Paraburkholderia edwinii</name>
    <dbReference type="NCBI Taxonomy" id="2861782"/>
    <lineage>
        <taxon>Bacteria</taxon>
        <taxon>Pseudomonadati</taxon>
        <taxon>Pseudomonadota</taxon>
        <taxon>Betaproteobacteria</taxon>
        <taxon>Burkholderiales</taxon>
        <taxon>Burkholderiaceae</taxon>
        <taxon>Paraburkholderia</taxon>
    </lineage>
</organism>
<feature type="chain" id="PRO_5044975692" evidence="2">
    <location>
        <begin position="19"/>
        <end position="486"/>
    </location>
</feature>
<evidence type="ECO:0000256" key="1">
    <source>
        <dbReference type="ARBA" id="ARBA00007613"/>
    </source>
</evidence>
<name>A0ABX8UYN0_9BURK</name>
<evidence type="ECO:0000313" key="5">
    <source>
        <dbReference type="EMBL" id="QYD72462.1"/>
    </source>
</evidence>
<evidence type="ECO:0000313" key="6">
    <source>
        <dbReference type="Proteomes" id="UP000826462"/>
    </source>
</evidence>
<keyword evidence="2" id="KW-0812">Transmembrane</keyword>
<protein>
    <submittedName>
        <fullName evidence="5">Efflux transporter outer membrane subunit</fullName>
    </submittedName>
</protein>
<feature type="region of interest" description="Disordered" evidence="4">
    <location>
        <begin position="26"/>
        <end position="50"/>
    </location>
</feature>
<accession>A0ABX8UYN0</accession>
<comment type="subcellular location">
    <subcellularLocation>
        <location evidence="2">Cell membrane</location>
        <topology evidence="2">Lipid-anchor</topology>
    </subcellularLocation>
</comment>